<name>A0A1J1I297_9DIPT</name>
<organism evidence="1 2">
    <name type="scientific">Clunio marinus</name>
    <dbReference type="NCBI Taxonomy" id="568069"/>
    <lineage>
        <taxon>Eukaryota</taxon>
        <taxon>Metazoa</taxon>
        <taxon>Ecdysozoa</taxon>
        <taxon>Arthropoda</taxon>
        <taxon>Hexapoda</taxon>
        <taxon>Insecta</taxon>
        <taxon>Pterygota</taxon>
        <taxon>Neoptera</taxon>
        <taxon>Endopterygota</taxon>
        <taxon>Diptera</taxon>
        <taxon>Nematocera</taxon>
        <taxon>Chironomoidea</taxon>
        <taxon>Chironomidae</taxon>
        <taxon>Clunio</taxon>
    </lineage>
</organism>
<accession>A0A1J1I297</accession>
<evidence type="ECO:0000313" key="1">
    <source>
        <dbReference type="EMBL" id="CRK94463.1"/>
    </source>
</evidence>
<dbReference type="Proteomes" id="UP000183832">
    <property type="component" value="Unassembled WGS sequence"/>
</dbReference>
<protein>
    <submittedName>
        <fullName evidence="1">CLUMA_CG007970, isoform A</fullName>
    </submittedName>
</protein>
<gene>
    <name evidence="1" type="ORF">CLUMA_CG007970</name>
</gene>
<reference evidence="1 2" key="1">
    <citation type="submission" date="2015-04" db="EMBL/GenBank/DDBJ databases">
        <authorList>
            <person name="Syromyatnikov M.Y."/>
            <person name="Popov V.N."/>
        </authorList>
    </citation>
    <scope>NUCLEOTIDE SEQUENCE [LARGE SCALE GENOMIC DNA]</scope>
</reference>
<evidence type="ECO:0000313" key="2">
    <source>
        <dbReference type="Proteomes" id="UP000183832"/>
    </source>
</evidence>
<proteinExistence type="predicted"/>
<dbReference type="EMBL" id="CVRI01000039">
    <property type="protein sequence ID" value="CRK94463.1"/>
    <property type="molecule type" value="Genomic_DNA"/>
</dbReference>
<keyword evidence="2" id="KW-1185">Reference proteome</keyword>
<sequence>MMTKKDICSYKVVFKFLRNKGIVPTKVMADFETAIRNQWSISVQKPKCWDVGSTSAKQLDADLNEEQICAKRLIGMFQQLPRDHIENGLMEIMELQKRYHLHVALKDFNTYFKNFWMRQVTTDVFCVSNVEARTKNYVESLFAKMKKNIPTKPNIYCLLQNLISLVNETHMKFLYEKGNGVRIIDHSFLEPELFRTAFSSRLIRCEQLTL</sequence>
<dbReference type="AlphaFoldDB" id="A0A1J1I297"/>